<reference evidence="1 2" key="1">
    <citation type="submission" date="2019-06" db="EMBL/GenBank/DDBJ databases">
        <authorList>
            <person name="Le Quere A."/>
            <person name="Colella S."/>
        </authorList>
    </citation>
    <scope>NUCLEOTIDE SEQUENCE [LARGE SCALE GENOMIC DNA]</scope>
    <source>
        <strain evidence="1">EmedicaeMD41</strain>
    </source>
</reference>
<sequence>MGLVDYLCTGILLNGETDEVVVSHQARTALDDRHVILYLTENQYSLAVFRAVDTVDINVLGRVVLAQPAADQAVHSRSCSQQQSWVRRKVVGLYEAFKCRL</sequence>
<gene>
    <name evidence="1" type="ORF">EMEDMD4_650005</name>
</gene>
<protein>
    <submittedName>
        <fullName evidence="1">Uncharacterized protein</fullName>
    </submittedName>
</protein>
<accession>A0A508X940</accession>
<evidence type="ECO:0000313" key="2">
    <source>
        <dbReference type="Proteomes" id="UP000507954"/>
    </source>
</evidence>
<proteinExistence type="predicted"/>
<name>A0A508X940_9HYPH</name>
<organism evidence="1 2">
    <name type="scientific">Sinorhizobium medicae</name>
    <dbReference type="NCBI Taxonomy" id="110321"/>
    <lineage>
        <taxon>Bacteria</taxon>
        <taxon>Pseudomonadati</taxon>
        <taxon>Pseudomonadota</taxon>
        <taxon>Alphaproteobacteria</taxon>
        <taxon>Hyphomicrobiales</taxon>
        <taxon>Rhizobiaceae</taxon>
        <taxon>Sinorhizobium/Ensifer group</taxon>
        <taxon>Sinorhizobium</taxon>
    </lineage>
</organism>
<dbReference type="EMBL" id="CABFNB010000134">
    <property type="protein sequence ID" value="VTZ64650.1"/>
    <property type="molecule type" value="Genomic_DNA"/>
</dbReference>
<dbReference type="AlphaFoldDB" id="A0A508X940"/>
<evidence type="ECO:0000313" key="1">
    <source>
        <dbReference type="EMBL" id="VTZ64650.1"/>
    </source>
</evidence>
<dbReference type="Proteomes" id="UP000507954">
    <property type="component" value="Unassembled WGS sequence"/>
</dbReference>